<dbReference type="Proteomes" id="UP000799772">
    <property type="component" value="Unassembled WGS sequence"/>
</dbReference>
<protein>
    <submittedName>
        <fullName evidence="3">Uncharacterized protein</fullName>
    </submittedName>
</protein>
<keyword evidence="2" id="KW-0732">Signal</keyword>
<feature type="compositionally biased region" description="Gly residues" evidence="1">
    <location>
        <begin position="70"/>
        <end position="80"/>
    </location>
</feature>
<comment type="caution">
    <text evidence="3">The sequence shown here is derived from an EMBL/GenBank/DDBJ whole genome shotgun (WGS) entry which is preliminary data.</text>
</comment>
<feature type="region of interest" description="Disordered" evidence="1">
    <location>
        <begin position="31"/>
        <end position="88"/>
    </location>
</feature>
<gene>
    <name evidence="3" type="ORF">NA57DRAFT_51437</name>
</gene>
<dbReference type="EMBL" id="ML978121">
    <property type="protein sequence ID" value="KAF2104619.1"/>
    <property type="molecule type" value="Genomic_DNA"/>
</dbReference>
<proteinExistence type="predicted"/>
<evidence type="ECO:0000313" key="4">
    <source>
        <dbReference type="Proteomes" id="UP000799772"/>
    </source>
</evidence>
<feature type="chain" id="PRO_5040477535" evidence="2">
    <location>
        <begin position="18"/>
        <end position="118"/>
    </location>
</feature>
<evidence type="ECO:0000256" key="1">
    <source>
        <dbReference type="SAM" id="MobiDB-lite"/>
    </source>
</evidence>
<reference evidence="3" key="1">
    <citation type="journal article" date="2020" name="Stud. Mycol.">
        <title>101 Dothideomycetes genomes: a test case for predicting lifestyles and emergence of pathogens.</title>
        <authorList>
            <person name="Haridas S."/>
            <person name="Albert R."/>
            <person name="Binder M."/>
            <person name="Bloem J."/>
            <person name="Labutti K."/>
            <person name="Salamov A."/>
            <person name="Andreopoulos B."/>
            <person name="Baker S."/>
            <person name="Barry K."/>
            <person name="Bills G."/>
            <person name="Bluhm B."/>
            <person name="Cannon C."/>
            <person name="Castanera R."/>
            <person name="Culley D."/>
            <person name="Daum C."/>
            <person name="Ezra D."/>
            <person name="Gonzalez J."/>
            <person name="Henrissat B."/>
            <person name="Kuo A."/>
            <person name="Liang C."/>
            <person name="Lipzen A."/>
            <person name="Lutzoni F."/>
            <person name="Magnuson J."/>
            <person name="Mondo S."/>
            <person name="Nolan M."/>
            <person name="Ohm R."/>
            <person name="Pangilinan J."/>
            <person name="Park H.-J."/>
            <person name="Ramirez L."/>
            <person name="Alfaro M."/>
            <person name="Sun H."/>
            <person name="Tritt A."/>
            <person name="Yoshinaga Y."/>
            <person name="Zwiers L.-H."/>
            <person name="Turgeon B."/>
            <person name="Goodwin S."/>
            <person name="Spatafora J."/>
            <person name="Crous P."/>
            <person name="Grigoriev I."/>
        </authorList>
    </citation>
    <scope>NUCLEOTIDE SEQUENCE</scope>
    <source>
        <strain evidence="3">CBS 133067</strain>
    </source>
</reference>
<dbReference type="AlphaFoldDB" id="A0A9P4MGL4"/>
<feature type="signal peptide" evidence="2">
    <location>
        <begin position="1"/>
        <end position="17"/>
    </location>
</feature>
<evidence type="ECO:0000256" key="2">
    <source>
        <dbReference type="SAM" id="SignalP"/>
    </source>
</evidence>
<feature type="compositionally biased region" description="Low complexity" evidence="1">
    <location>
        <begin position="35"/>
        <end position="65"/>
    </location>
</feature>
<evidence type="ECO:0000313" key="3">
    <source>
        <dbReference type="EMBL" id="KAF2104619.1"/>
    </source>
</evidence>
<accession>A0A9P4MGL4</accession>
<sequence>MRFAIVLTSLMAAFVSSSVLDIPQVIDLYGRQDKSSSSASVSTVTSTTTAQTSSSANPMTSSPSNLTVQGGSGDAGGGTSAGTSDAGRSFDTNMMLVVTIAGMISVGTLMVGDRGQHA</sequence>
<organism evidence="3 4">
    <name type="scientific">Rhizodiscina lignyota</name>
    <dbReference type="NCBI Taxonomy" id="1504668"/>
    <lineage>
        <taxon>Eukaryota</taxon>
        <taxon>Fungi</taxon>
        <taxon>Dikarya</taxon>
        <taxon>Ascomycota</taxon>
        <taxon>Pezizomycotina</taxon>
        <taxon>Dothideomycetes</taxon>
        <taxon>Pleosporomycetidae</taxon>
        <taxon>Aulographales</taxon>
        <taxon>Rhizodiscinaceae</taxon>
        <taxon>Rhizodiscina</taxon>
    </lineage>
</organism>
<name>A0A9P4MGL4_9PEZI</name>
<keyword evidence="4" id="KW-1185">Reference proteome</keyword>